<evidence type="ECO:0000313" key="1">
    <source>
        <dbReference type="EMBL" id="CAH2242578.1"/>
    </source>
</evidence>
<dbReference type="EMBL" id="CAKXAJ010025666">
    <property type="protein sequence ID" value="CAH2242578.1"/>
    <property type="molecule type" value="Genomic_DNA"/>
</dbReference>
<dbReference type="Proteomes" id="UP000838756">
    <property type="component" value="Unassembled WGS sequence"/>
</dbReference>
<evidence type="ECO:0000313" key="2">
    <source>
        <dbReference type="Proteomes" id="UP000838756"/>
    </source>
</evidence>
<reference evidence="1" key="1">
    <citation type="submission" date="2022-03" db="EMBL/GenBank/DDBJ databases">
        <authorList>
            <person name="Lindestad O."/>
        </authorList>
    </citation>
    <scope>NUCLEOTIDE SEQUENCE</scope>
</reference>
<accession>A0A8S4RVD7</accession>
<proteinExistence type="predicted"/>
<name>A0A8S4RVD7_9NEOP</name>
<gene>
    <name evidence="1" type="primary">jg14638</name>
    <name evidence="1" type="ORF">PAEG_LOCUS18848</name>
</gene>
<dbReference type="AlphaFoldDB" id="A0A8S4RVD7"/>
<sequence>MRYDAMTSGSRKYSAATAAAADPDRHAYLYARAGARAGLPVRHAGGASHCSRTSILEVGCLTQPPYSCQDTYKLCTASLLAKKRSSFSTFLSHPDVCVHSKI</sequence>
<comment type="caution">
    <text evidence="1">The sequence shown here is derived from an EMBL/GenBank/DDBJ whole genome shotgun (WGS) entry which is preliminary data.</text>
</comment>
<protein>
    <submittedName>
        <fullName evidence="1">Jg14638 protein</fullName>
    </submittedName>
</protein>
<keyword evidence="2" id="KW-1185">Reference proteome</keyword>
<organism evidence="1 2">
    <name type="scientific">Pararge aegeria aegeria</name>
    <dbReference type="NCBI Taxonomy" id="348720"/>
    <lineage>
        <taxon>Eukaryota</taxon>
        <taxon>Metazoa</taxon>
        <taxon>Ecdysozoa</taxon>
        <taxon>Arthropoda</taxon>
        <taxon>Hexapoda</taxon>
        <taxon>Insecta</taxon>
        <taxon>Pterygota</taxon>
        <taxon>Neoptera</taxon>
        <taxon>Endopterygota</taxon>
        <taxon>Lepidoptera</taxon>
        <taxon>Glossata</taxon>
        <taxon>Ditrysia</taxon>
        <taxon>Papilionoidea</taxon>
        <taxon>Nymphalidae</taxon>
        <taxon>Satyrinae</taxon>
        <taxon>Satyrini</taxon>
        <taxon>Parargina</taxon>
        <taxon>Pararge</taxon>
    </lineage>
</organism>